<gene>
    <name evidence="3" type="ORF">STCU_03430</name>
</gene>
<sequence>MQRHLRNNGALRDMKAQLRTRIVAELMQHKAPARAAERPPEMTLERFERERAGVTPAHAAGSAPDMTGLWSAHIADALIENHLRRTNRAMSLSVFASEAEVPPLSDTGIPSADEGYLRQLLLSLEEADPSLPPRRAEEAAEADARHPSLKSVLQRLVEFHLLHSRSAAAQQLRATVAAHRHHCGTQTDDAARRDETSPLLSLECRLAAVDAKYALTFAQMRRPAADGAAPALGVGQIERRLAQHRADLGEELRAEYERKFRAFEQQQLQEVREGAAAQYRTLAAHKAAELRELERSLAVKSEQEQQRLALLREDVERQRLVLEKRQRDLTEAHDAHEREVRQHEQRQRELQDQVRALQVNCAKWEELCASRLMEADAARSREGRRMDDLRQAQAEHAAELRLKDEEIARLRFKIRALAQHPAAAAAAGDDTKPPDGAAAAPLSDRDAALYEMLVRTEELQRHTLRQQELMQEQQVTPQRQAEPRGAHWSAAWPGEPQPPLVEVVDETPVRAPPVSAPPAAAPAPAAKIQAPVLAPSDGPGPTAA</sequence>
<proteinExistence type="predicted"/>
<keyword evidence="1" id="KW-0175">Coiled coil</keyword>
<dbReference type="EMBL" id="ATMH01003430">
    <property type="protein sequence ID" value="EPY31489.1"/>
    <property type="molecule type" value="Genomic_DNA"/>
</dbReference>
<feature type="compositionally biased region" description="Low complexity" evidence="2">
    <location>
        <begin position="522"/>
        <end position="532"/>
    </location>
</feature>
<feature type="coiled-coil region" evidence="1">
    <location>
        <begin position="312"/>
        <end position="367"/>
    </location>
</feature>
<feature type="compositionally biased region" description="Pro residues" evidence="2">
    <location>
        <begin position="510"/>
        <end position="521"/>
    </location>
</feature>
<dbReference type="AlphaFoldDB" id="S9URQ1"/>
<evidence type="ECO:0008006" key="5">
    <source>
        <dbReference type="Google" id="ProtNLM"/>
    </source>
</evidence>
<reference evidence="3 4" key="1">
    <citation type="journal article" date="2013" name="PLoS ONE">
        <title>Predicting the Proteins of Angomonas deanei, Strigomonas culicis and Their Respective Endosymbionts Reveals New Aspects of the Trypanosomatidae Family.</title>
        <authorList>
            <person name="Motta M.C."/>
            <person name="Martins A.C."/>
            <person name="de Souza S.S."/>
            <person name="Catta-Preta C.M."/>
            <person name="Silva R."/>
            <person name="Klein C.C."/>
            <person name="de Almeida L.G."/>
            <person name="de Lima Cunha O."/>
            <person name="Ciapina L.P."/>
            <person name="Brocchi M."/>
            <person name="Colabardini A.C."/>
            <person name="de Araujo Lima B."/>
            <person name="Machado C.R."/>
            <person name="de Almeida Soares C.M."/>
            <person name="Probst C.M."/>
            <person name="de Menezes C.B."/>
            <person name="Thompson C.E."/>
            <person name="Bartholomeu D.C."/>
            <person name="Gradia D.F."/>
            <person name="Pavoni D.P."/>
            <person name="Grisard E.C."/>
            <person name="Fantinatti-Garboggini F."/>
            <person name="Marchini F.K."/>
            <person name="Rodrigues-Luiz G.F."/>
            <person name="Wagner G."/>
            <person name="Goldman G.H."/>
            <person name="Fietto J.L."/>
            <person name="Elias M.C."/>
            <person name="Goldman M.H."/>
            <person name="Sagot M.F."/>
            <person name="Pereira M."/>
            <person name="Stoco P.H."/>
            <person name="de Mendonca-Neto R.P."/>
            <person name="Teixeira S.M."/>
            <person name="Maciel T.E."/>
            <person name="de Oliveira Mendes T.A."/>
            <person name="Urmenyi T.P."/>
            <person name="de Souza W."/>
            <person name="Schenkman S."/>
            <person name="de Vasconcelos A.T."/>
        </authorList>
    </citation>
    <scope>NUCLEOTIDE SEQUENCE [LARGE SCALE GENOMIC DNA]</scope>
</reference>
<comment type="caution">
    <text evidence="3">The sequence shown here is derived from an EMBL/GenBank/DDBJ whole genome shotgun (WGS) entry which is preliminary data.</text>
</comment>
<evidence type="ECO:0000313" key="4">
    <source>
        <dbReference type="Proteomes" id="UP000015354"/>
    </source>
</evidence>
<name>S9URQ1_9TRYP</name>
<keyword evidence="4" id="KW-1185">Reference proteome</keyword>
<protein>
    <recommendedName>
        <fullName evidence="5">LisH domain-containing protein</fullName>
    </recommendedName>
</protein>
<organism evidence="3 4">
    <name type="scientific">Strigomonas culicis</name>
    <dbReference type="NCBI Taxonomy" id="28005"/>
    <lineage>
        <taxon>Eukaryota</taxon>
        <taxon>Discoba</taxon>
        <taxon>Euglenozoa</taxon>
        <taxon>Kinetoplastea</taxon>
        <taxon>Metakinetoplastina</taxon>
        <taxon>Trypanosomatida</taxon>
        <taxon>Trypanosomatidae</taxon>
        <taxon>Strigomonadinae</taxon>
        <taxon>Strigomonas</taxon>
    </lineage>
</organism>
<evidence type="ECO:0000256" key="1">
    <source>
        <dbReference type="SAM" id="Coils"/>
    </source>
</evidence>
<evidence type="ECO:0000256" key="2">
    <source>
        <dbReference type="SAM" id="MobiDB-lite"/>
    </source>
</evidence>
<feature type="region of interest" description="Disordered" evidence="2">
    <location>
        <begin position="471"/>
        <end position="544"/>
    </location>
</feature>
<dbReference type="OrthoDB" id="206339at2759"/>
<evidence type="ECO:0000313" key="3">
    <source>
        <dbReference type="EMBL" id="EPY31489.1"/>
    </source>
</evidence>
<accession>S9URQ1</accession>
<dbReference type="Proteomes" id="UP000015354">
    <property type="component" value="Unassembled WGS sequence"/>
</dbReference>